<keyword evidence="3 5" id="KW-0808">Transferase</keyword>
<reference evidence="5 6" key="1">
    <citation type="journal article" date="2010" name="Stand. Genomic Sci.">
        <title>Complete genome sequence of Meiothermus silvanus type strain (VI-R2).</title>
        <authorList>
            <person name="Sikorski J."/>
            <person name="Tindall B.J."/>
            <person name="Lowry S."/>
            <person name="Lucas S."/>
            <person name="Nolan M."/>
            <person name="Copeland A."/>
            <person name="Glavina Del Rio T."/>
            <person name="Tice H."/>
            <person name="Cheng J.F."/>
            <person name="Han C."/>
            <person name="Pitluck S."/>
            <person name="Liolios K."/>
            <person name="Ivanova N."/>
            <person name="Mavromatis K."/>
            <person name="Mikhailova N."/>
            <person name="Pati A."/>
            <person name="Goodwin L."/>
            <person name="Chen A."/>
            <person name="Palaniappan K."/>
            <person name="Land M."/>
            <person name="Hauser L."/>
            <person name="Chang Y.J."/>
            <person name="Jeffries C.D."/>
            <person name="Rohde M."/>
            <person name="Goker M."/>
            <person name="Woyke T."/>
            <person name="Bristow J."/>
            <person name="Eisen J.A."/>
            <person name="Markowitz V."/>
            <person name="Hugenholtz P."/>
            <person name="Kyrpides N.C."/>
            <person name="Klenk H.P."/>
            <person name="Lapidus A."/>
        </authorList>
    </citation>
    <scope>NUCLEOTIDE SEQUENCE [LARGE SCALE GENOMIC DNA]</scope>
    <source>
        <strain evidence="6">ATCC 700542 / DSM 9946 / VI-R2</strain>
    </source>
</reference>
<gene>
    <name evidence="5" type="ordered locus">Mesil_2951</name>
</gene>
<comment type="similarity">
    <text evidence="1">Belongs to the glycosyltransferase 2 family.</text>
</comment>
<keyword evidence="6" id="KW-1185">Reference proteome</keyword>
<dbReference type="eggNOG" id="COG0463">
    <property type="taxonomic scope" value="Bacteria"/>
</dbReference>
<proteinExistence type="inferred from homology"/>
<keyword evidence="2" id="KW-0328">Glycosyltransferase</keyword>
<sequence length="314" mass="35230">MPEPVQVSILIATYNRASLLTQSLSSILGQTYPHWEVVLVDDGSSDNTWEVACAFATRDARIRPLHQEHRGLAHFAETYNFALAQAKGSVIAMMDDDDLWLPERLAKHLPFHLAGGYALSFAQCQAVDEKTQPLEQQLYPVLNPATDLYVALLRGEYWIPTITTLISRTRLEAAGGFQQRPYLPAYDYPTWLAVGEPMGFLPLNLALRRIHSPQQITNKSALELALGAYRHAIEVAERSGFPKARLLSENRRNNLAHAYHLAAAQAGNEGKFGQALDYCREIAWLGRPYLFARCLAMLTYKFGQRTLRYAASLV</sequence>
<dbReference type="SUPFAM" id="SSF53448">
    <property type="entry name" value="Nucleotide-diphospho-sugar transferases"/>
    <property type="match status" value="1"/>
</dbReference>
<dbReference type="PANTHER" id="PTHR43685">
    <property type="entry name" value="GLYCOSYLTRANSFERASE"/>
    <property type="match status" value="1"/>
</dbReference>
<dbReference type="Pfam" id="PF00535">
    <property type="entry name" value="Glycos_transf_2"/>
    <property type="match status" value="1"/>
</dbReference>
<dbReference type="HOGENOM" id="CLU_025996_0_0_0"/>
<dbReference type="GO" id="GO:0016757">
    <property type="term" value="F:glycosyltransferase activity"/>
    <property type="evidence" value="ECO:0007669"/>
    <property type="project" value="UniProtKB-KW"/>
</dbReference>
<evidence type="ECO:0000313" key="5">
    <source>
        <dbReference type="EMBL" id="ADH64791.1"/>
    </source>
</evidence>
<dbReference type="CDD" id="cd00761">
    <property type="entry name" value="Glyco_tranf_GTA_type"/>
    <property type="match status" value="1"/>
</dbReference>
<dbReference type="InterPro" id="IPR029044">
    <property type="entry name" value="Nucleotide-diphossugar_trans"/>
</dbReference>
<evidence type="ECO:0000256" key="1">
    <source>
        <dbReference type="ARBA" id="ARBA00006739"/>
    </source>
</evidence>
<dbReference type="InterPro" id="IPR001173">
    <property type="entry name" value="Glyco_trans_2-like"/>
</dbReference>
<evidence type="ECO:0000259" key="4">
    <source>
        <dbReference type="Pfam" id="PF00535"/>
    </source>
</evidence>
<dbReference type="KEGG" id="msv:Mesil_2951"/>
<dbReference type="EMBL" id="CP002042">
    <property type="protein sequence ID" value="ADH64791.1"/>
    <property type="molecule type" value="Genomic_DNA"/>
</dbReference>
<name>D7BDH1_ALLS1</name>
<protein>
    <submittedName>
        <fullName evidence="5">Glycosyl transferase family 2</fullName>
    </submittedName>
</protein>
<dbReference type="RefSeq" id="WP_013159323.1">
    <property type="nucleotide sequence ID" value="NC_014212.1"/>
</dbReference>
<dbReference type="InterPro" id="IPR050834">
    <property type="entry name" value="Glycosyltransf_2"/>
</dbReference>
<accession>D7BDH1</accession>
<dbReference type="STRING" id="526227.Mesil_2951"/>
<dbReference type="CAZy" id="GT2">
    <property type="family name" value="Glycosyltransferase Family 2"/>
</dbReference>
<evidence type="ECO:0000256" key="3">
    <source>
        <dbReference type="ARBA" id="ARBA00022679"/>
    </source>
</evidence>
<dbReference type="PANTHER" id="PTHR43685:SF5">
    <property type="entry name" value="GLYCOSYLTRANSFERASE EPSE-RELATED"/>
    <property type="match status" value="1"/>
</dbReference>
<dbReference type="AlphaFoldDB" id="D7BDH1"/>
<organism evidence="5 6">
    <name type="scientific">Allomeiothermus silvanus (strain ATCC 700542 / DSM 9946 / NBRC 106475 / NCIMB 13440 / VI-R2)</name>
    <name type="common">Thermus silvanus</name>
    <dbReference type="NCBI Taxonomy" id="526227"/>
    <lineage>
        <taxon>Bacteria</taxon>
        <taxon>Thermotogati</taxon>
        <taxon>Deinococcota</taxon>
        <taxon>Deinococci</taxon>
        <taxon>Thermales</taxon>
        <taxon>Thermaceae</taxon>
        <taxon>Allomeiothermus</taxon>
    </lineage>
</organism>
<evidence type="ECO:0000313" key="6">
    <source>
        <dbReference type="Proteomes" id="UP000001916"/>
    </source>
</evidence>
<feature type="domain" description="Glycosyltransferase 2-like" evidence="4">
    <location>
        <begin position="8"/>
        <end position="137"/>
    </location>
</feature>
<evidence type="ECO:0000256" key="2">
    <source>
        <dbReference type="ARBA" id="ARBA00022676"/>
    </source>
</evidence>
<dbReference type="OrthoDB" id="396512at2"/>
<dbReference type="Proteomes" id="UP000001916">
    <property type="component" value="Chromosome"/>
</dbReference>
<dbReference type="Gene3D" id="3.90.550.10">
    <property type="entry name" value="Spore Coat Polysaccharide Biosynthesis Protein SpsA, Chain A"/>
    <property type="match status" value="1"/>
</dbReference>